<accession>A0A8J3QQ21</accession>
<protein>
    <recommendedName>
        <fullName evidence="4">DUF2631 domain-containing protein</fullName>
    </recommendedName>
</protein>
<dbReference type="RefSeq" id="WP_203917305.1">
    <property type="nucleotide sequence ID" value="NZ_BONZ01000015.1"/>
</dbReference>
<organism evidence="2 3">
    <name type="scientific">Rugosimonospora africana</name>
    <dbReference type="NCBI Taxonomy" id="556532"/>
    <lineage>
        <taxon>Bacteria</taxon>
        <taxon>Bacillati</taxon>
        <taxon>Actinomycetota</taxon>
        <taxon>Actinomycetes</taxon>
        <taxon>Micromonosporales</taxon>
        <taxon>Micromonosporaceae</taxon>
        <taxon>Rugosimonospora</taxon>
    </lineage>
</organism>
<keyword evidence="3" id="KW-1185">Reference proteome</keyword>
<gene>
    <name evidence="2" type="ORF">Raf01_18120</name>
</gene>
<keyword evidence="1" id="KW-0812">Transmembrane</keyword>
<comment type="caution">
    <text evidence="2">The sequence shown here is derived from an EMBL/GenBank/DDBJ whole genome shotgun (WGS) entry which is preliminary data.</text>
</comment>
<keyword evidence="1" id="KW-1133">Transmembrane helix</keyword>
<dbReference type="EMBL" id="BONZ01000015">
    <property type="protein sequence ID" value="GIH13640.1"/>
    <property type="molecule type" value="Genomic_DNA"/>
</dbReference>
<sequence length="72" mass="7667">MADEEPVTSPDQHKPGNAKLARIGAVAVIVVLLAMLCGNQRGHIEDIFLIVTAALLAVILIGDLLLRKNGLR</sequence>
<evidence type="ECO:0000313" key="2">
    <source>
        <dbReference type="EMBL" id="GIH13640.1"/>
    </source>
</evidence>
<dbReference type="Pfam" id="PF10939">
    <property type="entry name" value="DUF2631"/>
    <property type="match status" value="1"/>
</dbReference>
<evidence type="ECO:0000313" key="3">
    <source>
        <dbReference type="Proteomes" id="UP000642748"/>
    </source>
</evidence>
<keyword evidence="1" id="KW-0472">Membrane</keyword>
<reference evidence="2" key="1">
    <citation type="submission" date="2021-01" db="EMBL/GenBank/DDBJ databases">
        <title>Whole genome shotgun sequence of Rugosimonospora africana NBRC 104875.</title>
        <authorList>
            <person name="Komaki H."/>
            <person name="Tamura T."/>
        </authorList>
    </citation>
    <scope>NUCLEOTIDE SEQUENCE</scope>
    <source>
        <strain evidence="2">NBRC 104875</strain>
    </source>
</reference>
<name>A0A8J3QQ21_9ACTN</name>
<dbReference type="InterPro" id="IPR024341">
    <property type="entry name" value="DUF2631"/>
</dbReference>
<evidence type="ECO:0008006" key="4">
    <source>
        <dbReference type="Google" id="ProtNLM"/>
    </source>
</evidence>
<feature type="transmembrane region" description="Helical" evidence="1">
    <location>
        <begin position="20"/>
        <end position="41"/>
    </location>
</feature>
<feature type="transmembrane region" description="Helical" evidence="1">
    <location>
        <begin position="47"/>
        <end position="66"/>
    </location>
</feature>
<dbReference type="AlphaFoldDB" id="A0A8J3QQ21"/>
<proteinExistence type="predicted"/>
<dbReference type="Proteomes" id="UP000642748">
    <property type="component" value="Unassembled WGS sequence"/>
</dbReference>
<evidence type="ECO:0000256" key="1">
    <source>
        <dbReference type="SAM" id="Phobius"/>
    </source>
</evidence>